<dbReference type="PROSITE" id="PS51301">
    <property type="entry name" value="KILA_N"/>
    <property type="match status" value="1"/>
</dbReference>
<dbReference type="InterPro" id="IPR017880">
    <property type="entry name" value="KilA_N"/>
</dbReference>
<feature type="domain" description="KilA-N" evidence="1">
    <location>
        <begin position="9"/>
        <end position="116"/>
    </location>
</feature>
<proteinExistence type="predicted"/>
<dbReference type="Pfam" id="PF04383">
    <property type="entry name" value="KilA-N"/>
    <property type="match status" value="1"/>
</dbReference>
<dbReference type="InterPro" id="IPR022549">
    <property type="entry name" value="DUF3627"/>
</dbReference>
<dbReference type="SMART" id="SM01252">
    <property type="entry name" value="KilA-N"/>
    <property type="match status" value="1"/>
</dbReference>
<organism evidence="2">
    <name type="scientific">viral metagenome</name>
    <dbReference type="NCBI Taxonomy" id="1070528"/>
    <lineage>
        <taxon>unclassified sequences</taxon>
        <taxon>metagenomes</taxon>
        <taxon>organismal metagenomes</taxon>
    </lineage>
</organism>
<evidence type="ECO:0000313" key="2">
    <source>
        <dbReference type="EMBL" id="QHT06686.1"/>
    </source>
</evidence>
<name>A0A6C0CPD9_9ZZZZ</name>
<protein>
    <recommendedName>
        <fullName evidence="1">KilA-N domain-containing protein</fullName>
    </recommendedName>
</protein>
<reference evidence="2" key="1">
    <citation type="journal article" date="2020" name="Nature">
        <title>Giant virus diversity and host interactions through global metagenomics.</title>
        <authorList>
            <person name="Schulz F."/>
            <person name="Roux S."/>
            <person name="Paez-Espino D."/>
            <person name="Jungbluth S."/>
            <person name="Walsh D.A."/>
            <person name="Denef V.J."/>
            <person name="McMahon K.D."/>
            <person name="Konstantinidis K.T."/>
            <person name="Eloe-Fadrosh E.A."/>
            <person name="Kyrpides N.C."/>
            <person name="Woyke T."/>
        </authorList>
    </citation>
    <scope>NUCLEOTIDE SEQUENCE</scope>
    <source>
        <strain evidence="2">GVMAG-M-3300021473-15</strain>
    </source>
</reference>
<sequence>MEQHDINETYRMIKYLNIDVIEDKRNGFINVSKICKQFNKSFCHYNELESSKRYKNYKSAAIGKTIAALSYELCGGVTEIRQQLKGTYIHKDIAVHVAMWCDPVFGDKVSKIINEYIQNENKQLKNKNKKLMLCNEIKDKIIQKREIYTNDLLSELHVFREEMKQRVDTLINTNDALINMNVEQTELLHDIRQDVALTNEIIQDVHEQIVAPNENIRLTEKLVLLSHTTQPNKYTVIRTQERNERTAITRKQRQHNNQLQVIMCVDTYMNPKNLYNRFKEHVQRTPELKPFFRFVYNDFEIIEGTTLSNDDLVQLFQTIEQQSSEPLTTAPITIQK</sequence>
<dbReference type="AlphaFoldDB" id="A0A6C0CPD9"/>
<accession>A0A6C0CPD9</accession>
<dbReference type="Pfam" id="PF12299">
    <property type="entry name" value="DUF3627"/>
    <property type="match status" value="1"/>
</dbReference>
<dbReference type="EMBL" id="MN739474">
    <property type="protein sequence ID" value="QHT06686.1"/>
    <property type="molecule type" value="Genomic_DNA"/>
</dbReference>
<evidence type="ECO:0000259" key="1">
    <source>
        <dbReference type="PROSITE" id="PS51301"/>
    </source>
</evidence>
<dbReference type="InterPro" id="IPR018004">
    <property type="entry name" value="KilA/APSES_HTH"/>
</dbReference>